<comment type="caution">
    <text evidence="1">The sequence shown here is derived from an EMBL/GenBank/DDBJ whole genome shotgun (WGS) entry which is preliminary data.</text>
</comment>
<gene>
    <name evidence="1" type="ORF">M0R45_005532</name>
</gene>
<evidence type="ECO:0000313" key="2">
    <source>
        <dbReference type="Proteomes" id="UP001457282"/>
    </source>
</evidence>
<sequence length="93" mass="10908">MTRTLVREFEEMLVQLVTVTKTEEVPEMPIEISKVLQQYEEVFEVPTTLPPERKHDHRITLALVSAPINVRPYKHAHYQKNEIEKIVKELVAT</sequence>
<name>A0AAW1YN33_RUBAR</name>
<protein>
    <submittedName>
        <fullName evidence="1">Uncharacterized protein</fullName>
    </submittedName>
</protein>
<reference evidence="1 2" key="1">
    <citation type="journal article" date="2023" name="G3 (Bethesda)">
        <title>A chromosome-length genome assembly and annotation of blackberry (Rubus argutus, cv. 'Hillquist').</title>
        <authorList>
            <person name="Bruna T."/>
            <person name="Aryal R."/>
            <person name="Dudchenko O."/>
            <person name="Sargent D.J."/>
            <person name="Mead D."/>
            <person name="Buti M."/>
            <person name="Cavallini A."/>
            <person name="Hytonen T."/>
            <person name="Andres J."/>
            <person name="Pham M."/>
            <person name="Weisz D."/>
            <person name="Mascagni F."/>
            <person name="Usai G."/>
            <person name="Natali L."/>
            <person name="Bassil N."/>
            <person name="Fernandez G.E."/>
            <person name="Lomsadze A."/>
            <person name="Armour M."/>
            <person name="Olukolu B."/>
            <person name="Poorten T."/>
            <person name="Britton C."/>
            <person name="Davik J."/>
            <person name="Ashrafi H."/>
            <person name="Aiden E.L."/>
            <person name="Borodovsky M."/>
            <person name="Worthington M."/>
        </authorList>
    </citation>
    <scope>NUCLEOTIDE SEQUENCE [LARGE SCALE GENOMIC DNA]</scope>
    <source>
        <strain evidence="1">PI 553951</strain>
    </source>
</reference>
<organism evidence="1 2">
    <name type="scientific">Rubus argutus</name>
    <name type="common">Southern blackberry</name>
    <dbReference type="NCBI Taxonomy" id="59490"/>
    <lineage>
        <taxon>Eukaryota</taxon>
        <taxon>Viridiplantae</taxon>
        <taxon>Streptophyta</taxon>
        <taxon>Embryophyta</taxon>
        <taxon>Tracheophyta</taxon>
        <taxon>Spermatophyta</taxon>
        <taxon>Magnoliopsida</taxon>
        <taxon>eudicotyledons</taxon>
        <taxon>Gunneridae</taxon>
        <taxon>Pentapetalae</taxon>
        <taxon>rosids</taxon>
        <taxon>fabids</taxon>
        <taxon>Rosales</taxon>
        <taxon>Rosaceae</taxon>
        <taxon>Rosoideae</taxon>
        <taxon>Rosoideae incertae sedis</taxon>
        <taxon>Rubus</taxon>
    </lineage>
</organism>
<proteinExistence type="predicted"/>
<accession>A0AAW1YN33</accession>
<dbReference type="AlphaFoldDB" id="A0AAW1YN33"/>
<keyword evidence="2" id="KW-1185">Reference proteome</keyword>
<evidence type="ECO:0000313" key="1">
    <source>
        <dbReference type="EMBL" id="KAK9950026.1"/>
    </source>
</evidence>
<dbReference type="EMBL" id="JBEDUW010000001">
    <property type="protein sequence ID" value="KAK9950026.1"/>
    <property type="molecule type" value="Genomic_DNA"/>
</dbReference>
<dbReference type="Proteomes" id="UP001457282">
    <property type="component" value="Unassembled WGS sequence"/>
</dbReference>